<dbReference type="InterPro" id="IPR001296">
    <property type="entry name" value="Glyco_trans_1"/>
</dbReference>
<name>A0A317FED0_9PROT</name>
<sequence length="364" mass="40069">MIDAPKLRLTLDVAPLLEDQWTGIPVFTRRLAQALQQSGQVDLSFAVRLTRIPATRLWDTVRAGFGTFLRTDFEHGLIEGLDRLDPSIPLLYPSVKSACGICGSEASVIHDVSTLVMPETHAEANVRFHLDPLREQLATDEAVFCASEATRAALVSAFPSAAARARVLYQYADWPEEFALDDRNLPRVALGRYAAVIGTIEPRKNLGLLLRALSHPAVRDSDLRFVVIGKKGWNLDAALAGLDPAQHKRILFTDFVSEFAKYRLLRAAEFLVFPSIYEGFGIPAVEAMHLGKPVLAAFTSSFPEVIGDAGVYFDPLSVDEFGAAFEEISNPARIAELAPKAVEQARQFNAERMAAPVLEWLKGR</sequence>
<dbReference type="AlphaFoldDB" id="A0A317FED0"/>
<dbReference type="RefSeq" id="WP_109870552.1">
    <property type="nucleotide sequence ID" value="NZ_QGNA01000002.1"/>
</dbReference>
<proteinExistence type="predicted"/>
<dbReference type="OrthoDB" id="186663at2"/>
<dbReference type="CDD" id="cd03809">
    <property type="entry name" value="GT4_MtfB-like"/>
    <property type="match status" value="1"/>
</dbReference>
<gene>
    <name evidence="3" type="ORF">DFH01_11460</name>
</gene>
<keyword evidence="4" id="KW-1185">Reference proteome</keyword>
<reference evidence="4" key="1">
    <citation type="submission" date="2018-05" db="EMBL/GenBank/DDBJ databases">
        <authorList>
            <person name="Du Z."/>
            <person name="Wang X."/>
        </authorList>
    </citation>
    <scope>NUCLEOTIDE SEQUENCE [LARGE SCALE GENOMIC DNA]</scope>
    <source>
        <strain evidence="4">CQN31</strain>
    </source>
</reference>
<evidence type="ECO:0000313" key="4">
    <source>
        <dbReference type="Proteomes" id="UP000245765"/>
    </source>
</evidence>
<dbReference type="Proteomes" id="UP000245765">
    <property type="component" value="Unassembled WGS sequence"/>
</dbReference>
<dbReference type="GO" id="GO:0016757">
    <property type="term" value="F:glycosyltransferase activity"/>
    <property type="evidence" value="ECO:0007669"/>
    <property type="project" value="InterPro"/>
</dbReference>
<feature type="domain" description="Glycosyl transferase family 1" evidence="2">
    <location>
        <begin position="193"/>
        <end position="346"/>
    </location>
</feature>
<accession>A0A317FED0</accession>
<dbReference type="EMBL" id="QGNA01000002">
    <property type="protein sequence ID" value="PWS37444.1"/>
    <property type="molecule type" value="Genomic_DNA"/>
</dbReference>
<evidence type="ECO:0000313" key="3">
    <source>
        <dbReference type="EMBL" id="PWS37444.1"/>
    </source>
</evidence>
<dbReference type="Gene3D" id="3.40.50.2000">
    <property type="entry name" value="Glycogen Phosphorylase B"/>
    <property type="match status" value="2"/>
</dbReference>
<evidence type="ECO:0000256" key="1">
    <source>
        <dbReference type="ARBA" id="ARBA00022679"/>
    </source>
</evidence>
<comment type="caution">
    <text evidence="3">The sequence shown here is derived from an EMBL/GenBank/DDBJ whole genome shotgun (WGS) entry which is preliminary data.</text>
</comment>
<protein>
    <recommendedName>
        <fullName evidence="2">Glycosyl transferase family 1 domain-containing protein</fullName>
    </recommendedName>
</protein>
<evidence type="ECO:0000259" key="2">
    <source>
        <dbReference type="Pfam" id="PF00534"/>
    </source>
</evidence>
<dbReference type="SUPFAM" id="SSF53756">
    <property type="entry name" value="UDP-Glycosyltransferase/glycogen phosphorylase"/>
    <property type="match status" value="1"/>
</dbReference>
<dbReference type="Pfam" id="PF00534">
    <property type="entry name" value="Glycos_transf_1"/>
    <property type="match status" value="1"/>
</dbReference>
<keyword evidence="1" id="KW-0808">Transferase</keyword>
<organism evidence="3 4">
    <name type="scientific">Falsiroseomonas bella</name>
    <dbReference type="NCBI Taxonomy" id="2184016"/>
    <lineage>
        <taxon>Bacteria</taxon>
        <taxon>Pseudomonadati</taxon>
        <taxon>Pseudomonadota</taxon>
        <taxon>Alphaproteobacteria</taxon>
        <taxon>Acetobacterales</taxon>
        <taxon>Roseomonadaceae</taxon>
        <taxon>Falsiroseomonas</taxon>
    </lineage>
</organism>
<dbReference type="PANTHER" id="PTHR46401">
    <property type="entry name" value="GLYCOSYLTRANSFERASE WBBK-RELATED"/>
    <property type="match status" value="1"/>
</dbReference>
<dbReference type="PANTHER" id="PTHR46401:SF2">
    <property type="entry name" value="GLYCOSYLTRANSFERASE WBBK-RELATED"/>
    <property type="match status" value="1"/>
</dbReference>